<protein>
    <submittedName>
        <fullName evidence="3">Uncharacterized protein</fullName>
    </submittedName>
</protein>
<reference evidence="3" key="1">
    <citation type="journal article" date="2014" name="Int. J. Syst. Evol. Microbiol.">
        <title>Complete genome sequence of Corynebacterium casei LMG S-19264T (=DSM 44701T), isolated from a smear-ripened cheese.</title>
        <authorList>
            <consortium name="US DOE Joint Genome Institute (JGI-PGF)"/>
            <person name="Walter F."/>
            <person name="Albersmeier A."/>
            <person name="Kalinowski J."/>
            <person name="Ruckert C."/>
        </authorList>
    </citation>
    <scope>NUCLEOTIDE SEQUENCE</scope>
    <source>
        <strain evidence="3">CGMCC 1.10749</strain>
    </source>
</reference>
<sequence length="259" mass="25777">MNPSDSPQVWVLRLVRVAAAALLGAAILVWVTPVNSLGRNLVPVGCGSPATPTTDELADFVCRDFIGGAKVVAVCLAVAAGVLLLLSELVLPRLRGAAWLPGTAIAALVAVPAITLAVGSLFAIIAGSGADGTLIRCGTPLAPANDVISKSLCGQLADRDKTLAIGVMALSVLAMVGAGYVSAAIGPRRSRTEDDVEAVPSATDATATGATASGEPAPERDGTAYAPTGDPTTPGAPAEPPHGSGGPTTIHGRHEKDGS</sequence>
<dbReference type="RefSeq" id="WP_035949591.1">
    <property type="nucleotide sequence ID" value="NZ_BMEA01000001.1"/>
</dbReference>
<reference evidence="3" key="2">
    <citation type="submission" date="2020-09" db="EMBL/GenBank/DDBJ databases">
        <authorList>
            <person name="Sun Q."/>
            <person name="Zhou Y."/>
        </authorList>
    </citation>
    <scope>NUCLEOTIDE SEQUENCE</scope>
    <source>
        <strain evidence="3">CGMCC 1.10749</strain>
    </source>
</reference>
<dbReference type="EMBL" id="BMEA01000001">
    <property type="protein sequence ID" value="GGB67650.1"/>
    <property type="molecule type" value="Genomic_DNA"/>
</dbReference>
<feature type="transmembrane region" description="Helical" evidence="2">
    <location>
        <begin position="98"/>
        <end position="126"/>
    </location>
</feature>
<keyword evidence="2" id="KW-1133">Transmembrane helix</keyword>
<organism evidence="3 4">
    <name type="scientific">Knoellia flava</name>
    <dbReference type="NCBI Taxonomy" id="913969"/>
    <lineage>
        <taxon>Bacteria</taxon>
        <taxon>Bacillati</taxon>
        <taxon>Actinomycetota</taxon>
        <taxon>Actinomycetes</taxon>
        <taxon>Micrococcales</taxon>
        <taxon>Intrasporangiaceae</taxon>
        <taxon>Knoellia</taxon>
    </lineage>
</organism>
<keyword evidence="2" id="KW-0812">Transmembrane</keyword>
<feature type="transmembrane region" description="Helical" evidence="2">
    <location>
        <begin position="65"/>
        <end position="86"/>
    </location>
</feature>
<feature type="region of interest" description="Disordered" evidence="1">
    <location>
        <begin position="187"/>
        <end position="259"/>
    </location>
</feature>
<dbReference type="AlphaFoldDB" id="A0A8H9FSR5"/>
<evidence type="ECO:0000256" key="2">
    <source>
        <dbReference type="SAM" id="Phobius"/>
    </source>
</evidence>
<name>A0A8H9FSR5_9MICO</name>
<evidence type="ECO:0000256" key="1">
    <source>
        <dbReference type="SAM" id="MobiDB-lite"/>
    </source>
</evidence>
<proteinExistence type="predicted"/>
<feature type="transmembrane region" description="Helical" evidence="2">
    <location>
        <begin position="162"/>
        <end position="181"/>
    </location>
</feature>
<accession>A0A8H9FSR5</accession>
<comment type="caution">
    <text evidence="3">The sequence shown here is derived from an EMBL/GenBank/DDBJ whole genome shotgun (WGS) entry which is preliminary data.</text>
</comment>
<feature type="compositionally biased region" description="Low complexity" evidence="1">
    <location>
        <begin position="202"/>
        <end position="212"/>
    </location>
</feature>
<evidence type="ECO:0000313" key="4">
    <source>
        <dbReference type="Proteomes" id="UP000628079"/>
    </source>
</evidence>
<keyword evidence="2" id="KW-0472">Membrane</keyword>
<feature type="transmembrane region" description="Helical" evidence="2">
    <location>
        <begin position="12"/>
        <end position="31"/>
    </location>
</feature>
<dbReference type="Proteomes" id="UP000628079">
    <property type="component" value="Unassembled WGS sequence"/>
</dbReference>
<evidence type="ECO:0000313" key="3">
    <source>
        <dbReference type="EMBL" id="GGB67650.1"/>
    </source>
</evidence>
<feature type="compositionally biased region" description="Low complexity" evidence="1">
    <location>
        <begin position="223"/>
        <end position="236"/>
    </location>
</feature>
<gene>
    <name evidence="3" type="ORF">GCM10011314_03610</name>
</gene>